<dbReference type="Proteomes" id="UP000664701">
    <property type="component" value="Chromosome"/>
</dbReference>
<evidence type="ECO:0000313" key="2">
    <source>
        <dbReference type="Proteomes" id="UP000664701"/>
    </source>
</evidence>
<reference evidence="1 2" key="1">
    <citation type="submission" date="2021-03" db="EMBL/GenBank/DDBJ databases">
        <authorList>
            <person name="Gilmore M.S."/>
            <person name="Schwartzman J."/>
            <person name="Van Tyne D."/>
            <person name="Martin M."/>
            <person name="Earl A.M."/>
            <person name="Manson A.L."/>
            <person name="Straub T."/>
            <person name="Salamzade R."/>
            <person name="Saavedra J."/>
            <person name="Lebreton F."/>
            <person name="Prichula J."/>
            <person name="Schaufler K."/>
            <person name="Gaca A."/>
            <person name="Sgardioli B."/>
            <person name="Wagenaar J."/>
            <person name="Strong T."/>
        </authorList>
    </citation>
    <scope>NUCLEOTIDE SEQUENCE [LARGE SCALE GENOMIC DNA]</scope>
    <source>
        <strain evidence="1 2">DIV2402</strain>
    </source>
</reference>
<accession>A0ABZ2SRG1</accession>
<keyword evidence="2" id="KW-1185">Reference proteome</keyword>
<dbReference type="EMBL" id="CP147251">
    <property type="protein sequence ID" value="WYJ77741.1"/>
    <property type="molecule type" value="Genomic_DNA"/>
</dbReference>
<sequence>MKQKQEETFLITYGEKKEGAQVFASPKLWTLAEMANKENDVSLFDYFQVPLIKSVHEKETEDKDDFLFFINLIARSGARFYYDSKLNQGVFSFGISKEIANSHYQSILKNKMTKRKKESFNKSFDRFLIFAKKIEEIDIEENFVGYFNFKIYCKNYNSINEQLFDSLFVDLNDFRELKSAIAMFYSIMTVSQVKSVFCETTVSYKTLDSLSKIAGISRNTATKAISNLSQIGAISFILNRKYENGVYHSDRYWIADRLHESLIFDRLLSIQFQSNHRYKLIEIVNSFGRLVSSDYSSGRLDDDYKKVDFNSKDGVRAKAKIKPLIVTRLAK</sequence>
<proteinExistence type="predicted"/>
<evidence type="ECO:0008006" key="3">
    <source>
        <dbReference type="Google" id="ProtNLM"/>
    </source>
</evidence>
<dbReference type="RefSeq" id="WP_207940153.1">
    <property type="nucleotide sequence ID" value="NZ_CP147251.1"/>
</dbReference>
<protein>
    <recommendedName>
        <fullName evidence="3">Helix-turn-helix type 11 domain-containing protein</fullName>
    </recommendedName>
</protein>
<gene>
    <name evidence="1" type="ORF">DOK78_002379</name>
</gene>
<reference evidence="1 2" key="2">
    <citation type="submission" date="2024-03" db="EMBL/GenBank/DDBJ databases">
        <title>The Genome Sequence of Enterococcus sp. DIV2402.</title>
        <authorList>
            <consortium name="The Broad Institute Genomics Platform"/>
            <consortium name="The Broad Institute Microbial Omics Core"/>
            <consortium name="The Broad Institute Genomic Center for Infectious Diseases"/>
            <person name="Earl A."/>
            <person name="Manson A."/>
            <person name="Gilmore M."/>
            <person name="Schwartman J."/>
            <person name="Shea T."/>
            <person name="Abouelleil A."/>
            <person name="Cao P."/>
            <person name="Chapman S."/>
            <person name="Cusick C."/>
            <person name="Young S."/>
            <person name="Neafsey D."/>
            <person name="Nusbaum C."/>
            <person name="Birren B."/>
        </authorList>
    </citation>
    <scope>NUCLEOTIDE SEQUENCE [LARGE SCALE GENOMIC DNA]</scope>
    <source>
        <strain evidence="1 2">DIV2402</strain>
    </source>
</reference>
<evidence type="ECO:0000313" key="1">
    <source>
        <dbReference type="EMBL" id="WYJ77741.1"/>
    </source>
</evidence>
<name>A0ABZ2SRG1_9ENTE</name>
<organism evidence="1 2">
    <name type="scientific">Candidatus Enterococcus lowellii</name>
    <dbReference type="NCBI Taxonomy" id="2230877"/>
    <lineage>
        <taxon>Bacteria</taxon>
        <taxon>Bacillati</taxon>
        <taxon>Bacillota</taxon>
        <taxon>Bacilli</taxon>
        <taxon>Lactobacillales</taxon>
        <taxon>Enterococcaceae</taxon>
        <taxon>Enterococcus</taxon>
    </lineage>
</organism>